<name>A0ABS9V506_9BACT</name>
<dbReference type="Proteomes" id="UP001165489">
    <property type="component" value="Unassembled WGS sequence"/>
</dbReference>
<dbReference type="InterPro" id="IPR011050">
    <property type="entry name" value="Pectin_lyase_fold/virulence"/>
</dbReference>
<proteinExistence type="predicted"/>
<dbReference type="EMBL" id="JAKZGP010000067">
    <property type="protein sequence ID" value="MCH7411270.1"/>
    <property type="molecule type" value="Genomic_DNA"/>
</dbReference>
<evidence type="ECO:0000313" key="2">
    <source>
        <dbReference type="EMBL" id="MCH7411270.1"/>
    </source>
</evidence>
<organism evidence="2 3">
    <name type="scientific">Belliella filtrata</name>
    <dbReference type="NCBI Taxonomy" id="2923435"/>
    <lineage>
        <taxon>Bacteria</taxon>
        <taxon>Pseudomonadati</taxon>
        <taxon>Bacteroidota</taxon>
        <taxon>Cytophagia</taxon>
        <taxon>Cytophagales</taxon>
        <taxon>Cyclobacteriaceae</taxon>
        <taxon>Belliella</taxon>
    </lineage>
</organism>
<dbReference type="NCBIfam" id="TIGR04183">
    <property type="entry name" value="Por_Secre_tail"/>
    <property type="match status" value="1"/>
</dbReference>
<keyword evidence="3" id="KW-1185">Reference proteome</keyword>
<sequence length="899" mass="99737">MPFEDYHSAINYQSVHHNENHSLLTLGTTENKGNIRWFMEKLNVTYSPAAPSSQSIIVLQGETMNYGVPGGGNMTPPETRLRNMDILANGKAAVNSLDNVGLPFQQLLPPVGGSYFSVSTQASECGGTYCKVDNDGVFQVGEFFSSAPTSSTTGQAIFLENSTLEILPGGKLVIERQSRLIIEEGATLIIHPGAEIYLNDATAILEIKGKIELKDNAVFTFTSEDPENYGHVIFNQRQWDDGGEIPVEEYWEVGENASLEFQGVGQHGKVLMECKQNFRSKDLSLIKITNGTVDIHEHITANLTANSLYLEYLRVKGHAENNHPHHGIQVWGMNHQTAHIRFNKFQDGAWGIRGYQLGEQIPLMVLQCDFTNNENALYFNNGSFWVHSCTFDSSSEGIVSEAASGSSTVESSQFNGTHAPIVVESDVSSSLEVRGCDFDGSGTVHETAILHNTIDLRLKCSKIEDYHIGINTINASVDLSNDGGNRIYSTVFAILLDEATSIYFHNGENILAGNIIDVLGDLASTDPLVMVNHNGGDKINALDNNLQATSTGFKTHIFESGTSTPIPLHCQSFHLTPDCREPSIVMNHPFDTLIGNIPTDIYVDVEGVSMPFSLGLLQVTGDVFNNEGYEAHLYDALVDVRNIMDEVSQQVYSGSSDGTKKAFRIGFSMMFDILRKCYHYDVLQAVGADPGAPVNPYINSMNNYIDDIIGFIPSGADYDEQVAIQHIIRAHVYRLAQHHQFALYALSQVGGDISPQTEDRKEYWNCLIYWEMEMLLGNITMEDYNQQFITCGMMFSPYKTYEDEDRFAEWEEKVKREGQLSIYPNPAMDNIYVRMENIASPEDEVVITITASDGKTVLTRKEQSSFLIGVNVSELSQGAYTLTVKTPYKTHNGQFLIAR</sequence>
<comment type="caution">
    <text evidence="2">The sequence shown here is derived from an EMBL/GenBank/DDBJ whole genome shotgun (WGS) entry which is preliminary data.</text>
</comment>
<dbReference type="InterPro" id="IPR026444">
    <property type="entry name" value="Secre_tail"/>
</dbReference>
<protein>
    <submittedName>
        <fullName evidence="2">T9SS type A sorting domain-containing protein</fullName>
    </submittedName>
</protein>
<dbReference type="SUPFAM" id="SSF51126">
    <property type="entry name" value="Pectin lyase-like"/>
    <property type="match status" value="1"/>
</dbReference>
<accession>A0ABS9V506</accession>
<gene>
    <name evidence="2" type="ORF">MM239_17880</name>
</gene>
<evidence type="ECO:0000313" key="3">
    <source>
        <dbReference type="Proteomes" id="UP001165489"/>
    </source>
</evidence>
<reference evidence="2" key="1">
    <citation type="submission" date="2022-03" db="EMBL/GenBank/DDBJ databases">
        <title>De novo assembled genomes of Belliella spp. (Cyclobacteriaceae) strains.</title>
        <authorList>
            <person name="Szabo A."/>
            <person name="Korponai K."/>
            <person name="Felfoldi T."/>
        </authorList>
    </citation>
    <scope>NUCLEOTIDE SEQUENCE</scope>
    <source>
        <strain evidence="2">DSM 111904</strain>
    </source>
</reference>
<dbReference type="Pfam" id="PF18962">
    <property type="entry name" value="Por_Secre_tail"/>
    <property type="match status" value="1"/>
</dbReference>
<feature type="domain" description="Secretion system C-terminal sorting" evidence="1">
    <location>
        <begin position="822"/>
        <end position="887"/>
    </location>
</feature>
<dbReference type="RefSeq" id="WP_241349620.1">
    <property type="nucleotide sequence ID" value="NZ_JAKZGP010000067.1"/>
</dbReference>
<evidence type="ECO:0000259" key="1">
    <source>
        <dbReference type="Pfam" id="PF18962"/>
    </source>
</evidence>